<accession>A0ABP2BE24</accession>
<gene>
    <name evidence="1" type="ORF">AGR13a_Cc210075</name>
</gene>
<keyword evidence="2" id="KW-1185">Reference proteome</keyword>
<protein>
    <recommendedName>
        <fullName evidence="3">Secreted protein</fullName>
    </recommendedName>
</protein>
<dbReference type="RefSeq" id="WP_167377356.1">
    <property type="nucleotide sequence ID" value="NZ_LT009756.1"/>
</dbReference>
<organism evidence="1 2">
    <name type="scientific">Agrobacterium genomosp. 13 str. CFBP 6927</name>
    <dbReference type="NCBI Taxonomy" id="1183428"/>
    <lineage>
        <taxon>Bacteria</taxon>
        <taxon>Pseudomonadati</taxon>
        <taxon>Pseudomonadota</taxon>
        <taxon>Alphaproteobacteria</taxon>
        <taxon>Hyphomicrobiales</taxon>
        <taxon>Rhizobiaceae</taxon>
        <taxon>Rhizobium/Agrobacterium group</taxon>
        <taxon>Agrobacterium</taxon>
        <taxon>Agrobacterium tumefaciens complex</taxon>
    </lineage>
</organism>
<sequence length="156" mass="17841">MRSAGILPSAGFFVLLRLIVMPLYGEEHARAQDDNLERKDDYGEQVYPIQIHHFEYFQAVTRHYRYDERYLKTDASTTSIQALMQCLFDAAPIGSFRLELVFMLQRDELLPSWKQYGRYLRFCCGTPQPVSQGFVVGKGDCPKTSGVCLSEKSGTI</sequence>
<evidence type="ECO:0000313" key="2">
    <source>
        <dbReference type="Proteomes" id="UP000191812"/>
    </source>
</evidence>
<proteinExistence type="predicted"/>
<dbReference type="EMBL" id="FBWH01000014">
    <property type="protein sequence ID" value="CUX20322.1"/>
    <property type="molecule type" value="Genomic_DNA"/>
</dbReference>
<comment type="caution">
    <text evidence="1">The sequence shown here is derived from an EMBL/GenBank/DDBJ whole genome shotgun (WGS) entry which is preliminary data.</text>
</comment>
<evidence type="ECO:0008006" key="3">
    <source>
        <dbReference type="Google" id="ProtNLM"/>
    </source>
</evidence>
<reference evidence="1 2" key="1">
    <citation type="submission" date="2016-01" db="EMBL/GenBank/DDBJ databases">
        <authorList>
            <person name="Regsiter A."/>
            <person name="william w."/>
        </authorList>
    </citation>
    <scope>NUCLEOTIDE SEQUENCE [LARGE SCALE GENOMIC DNA]</scope>
    <source>
        <strain evidence="1 2">CFBP 6927</strain>
    </source>
</reference>
<dbReference type="Proteomes" id="UP000191812">
    <property type="component" value="Unassembled WGS sequence"/>
</dbReference>
<evidence type="ECO:0000313" key="1">
    <source>
        <dbReference type="EMBL" id="CUX20322.1"/>
    </source>
</evidence>
<name>A0ABP2BE24_9HYPH</name>